<sequence>MQSHDPSSEGSGFSHHYSSGGQQPSSSSPILIEDQRLRLLEKEYSCATIENISVWGCEFTPTVREGMKAWNMTVQYWLASHVYQRCPGPKLF</sequence>
<dbReference type="EMBL" id="CAAALY010066707">
    <property type="protein sequence ID" value="VEL24253.1"/>
    <property type="molecule type" value="Genomic_DNA"/>
</dbReference>
<gene>
    <name evidence="6" type="ORF">PXEA_LOCUS17693</name>
</gene>
<accession>A0A3S5CNU8</accession>
<keyword evidence="7" id="KW-1185">Reference proteome</keyword>
<evidence type="ECO:0000313" key="6">
    <source>
        <dbReference type="EMBL" id="VEL24253.1"/>
    </source>
</evidence>
<feature type="region of interest" description="Disordered" evidence="5">
    <location>
        <begin position="1"/>
        <end position="29"/>
    </location>
</feature>
<evidence type="ECO:0000256" key="1">
    <source>
        <dbReference type="ARBA" id="ARBA00004141"/>
    </source>
</evidence>
<comment type="caution">
    <text evidence="6">The sequence shown here is derived from an EMBL/GenBank/DDBJ whole genome shotgun (WGS) entry which is preliminary data.</text>
</comment>
<dbReference type="GO" id="GO:0016020">
    <property type="term" value="C:membrane"/>
    <property type="evidence" value="ECO:0007669"/>
    <property type="project" value="UniProtKB-SubCell"/>
</dbReference>
<keyword evidence="3" id="KW-1133">Transmembrane helix</keyword>
<evidence type="ECO:0000256" key="3">
    <source>
        <dbReference type="ARBA" id="ARBA00022989"/>
    </source>
</evidence>
<dbReference type="OrthoDB" id="7663182at2759"/>
<evidence type="ECO:0000256" key="4">
    <source>
        <dbReference type="ARBA" id="ARBA00023136"/>
    </source>
</evidence>
<name>A0A3S5CNU8_9PLAT</name>
<protein>
    <submittedName>
        <fullName evidence="6">Uncharacterized protein</fullName>
    </submittedName>
</protein>
<comment type="subcellular location">
    <subcellularLocation>
        <location evidence="1">Membrane</location>
        <topology evidence="1">Multi-pass membrane protein</topology>
    </subcellularLocation>
</comment>
<reference evidence="6" key="1">
    <citation type="submission" date="2018-11" db="EMBL/GenBank/DDBJ databases">
        <authorList>
            <consortium name="Pathogen Informatics"/>
        </authorList>
    </citation>
    <scope>NUCLEOTIDE SEQUENCE</scope>
</reference>
<dbReference type="AlphaFoldDB" id="A0A3S5CNU8"/>
<dbReference type="InterPro" id="IPR004299">
    <property type="entry name" value="MBOAT_fam"/>
</dbReference>
<evidence type="ECO:0000256" key="2">
    <source>
        <dbReference type="ARBA" id="ARBA00022692"/>
    </source>
</evidence>
<organism evidence="6 7">
    <name type="scientific">Protopolystoma xenopodis</name>
    <dbReference type="NCBI Taxonomy" id="117903"/>
    <lineage>
        <taxon>Eukaryota</taxon>
        <taxon>Metazoa</taxon>
        <taxon>Spiralia</taxon>
        <taxon>Lophotrochozoa</taxon>
        <taxon>Platyhelminthes</taxon>
        <taxon>Monogenea</taxon>
        <taxon>Polyopisthocotylea</taxon>
        <taxon>Polystomatidea</taxon>
        <taxon>Polystomatidae</taxon>
        <taxon>Protopolystoma</taxon>
    </lineage>
</organism>
<evidence type="ECO:0000256" key="5">
    <source>
        <dbReference type="SAM" id="MobiDB-lite"/>
    </source>
</evidence>
<feature type="non-terminal residue" evidence="6">
    <location>
        <position position="1"/>
    </location>
</feature>
<proteinExistence type="predicted"/>
<dbReference type="Proteomes" id="UP000784294">
    <property type="component" value="Unassembled WGS sequence"/>
</dbReference>
<evidence type="ECO:0000313" key="7">
    <source>
        <dbReference type="Proteomes" id="UP000784294"/>
    </source>
</evidence>
<keyword evidence="4" id="KW-0472">Membrane</keyword>
<keyword evidence="2" id="KW-0812">Transmembrane</keyword>
<dbReference type="Pfam" id="PF03062">
    <property type="entry name" value="MBOAT"/>
    <property type="match status" value="1"/>
</dbReference>
<feature type="compositionally biased region" description="Low complexity" evidence="5">
    <location>
        <begin position="8"/>
        <end position="29"/>
    </location>
</feature>